<dbReference type="GO" id="GO:0016787">
    <property type="term" value="F:hydrolase activity"/>
    <property type="evidence" value="ECO:0007669"/>
    <property type="project" value="UniProtKB-KW"/>
</dbReference>
<dbReference type="AlphaFoldDB" id="A0A2Y9BPG1"/>
<organism evidence="1 2">
    <name type="scientific">Faecalicatena orotica</name>
    <dbReference type="NCBI Taxonomy" id="1544"/>
    <lineage>
        <taxon>Bacteria</taxon>
        <taxon>Bacillati</taxon>
        <taxon>Bacillota</taxon>
        <taxon>Clostridia</taxon>
        <taxon>Lachnospirales</taxon>
        <taxon>Lachnospiraceae</taxon>
        <taxon>Faecalicatena</taxon>
    </lineage>
</organism>
<comment type="caution">
    <text evidence="1">The sequence shown here is derived from an EMBL/GenBank/DDBJ whole genome shotgun (WGS) entry which is preliminary data.</text>
</comment>
<dbReference type="Gene3D" id="3.40.50.1820">
    <property type="entry name" value="alpha/beta hydrolase"/>
    <property type="match status" value="1"/>
</dbReference>
<dbReference type="GO" id="GO:0016747">
    <property type="term" value="F:acyltransferase activity, transferring groups other than amino-acyl groups"/>
    <property type="evidence" value="ECO:0007669"/>
    <property type="project" value="TreeGrafter"/>
</dbReference>
<dbReference type="Pfam" id="PF00756">
    <property type="entry name" value="Esterase"/>
    <property type="match status" value="1"/>
</dbReference>
<evidence type="ECO:0000313" key="1">
    <source>
        <dbReference type="EMBL" id="PWJ21538.1"/>
    </source>
</evidence>
<dbReference type="SUPFAM" id="SSF53474">
    <property type="entry name" value="alpha/beta-Hydrolases"/>
    <property type="match status" value="1"/>
</dbReference>
<dbReference type="PANTHER" id="PTHR48098">
    <property type="entry name" value="ENTEROCHELIN ESTERASE-RELATED"/>
    <property type="match status" value="1"/>
</dbReference>
<accession>A0A2Y9BPG1</accession>
<sequence length="278" mass="31253">MAFIQMNIMSQSLMRTVPVNVILPIDKIDFPGMPKREEKPFKTLYLLHGIFGNHMDWVTGTNILRWAEERNLAVVMPAGENGFYVDNQKAHNLYGEFIGQELVALTRKMFPLSTKREDTFIAGLSMGGFGAIRNGLKYHNTFGYIAGLSAASIMDGIEKRTNDVPFWIEGRDYAESCFGDLDKAPESDMNPKWLARRLAGTETCKPDIYLCCGTEDSLLGANRDLSRYLSDLGYHVTYEESAGGHEWDFWNTHLKKVLEWLPLETGADGINSGHVGLD</sequence>
<dbReference type="InterPro" id="IPR029058">
    <property type="entry name" value="AB_hydrolase_fold"/>
</dbReference>
<reference evidence="1 2" key="1">
    <citation type="submission" date="2018-05" db="EMBL/GenBank/DDBJ databases">
        <title>The Hungate 1000. A catalogue of reference genomes from the rumen microbiome.</title>
        <authorList>
            <person name="Kelly W."/>
        </authorList>
    </citation>
    <scope>NUCLEOTIDE SEQUENCE [LARGE SCALE GENOMIC DNA]</scope>
    <source>
        <strain evidence="1 2">NLAE-zl-C242</strain>
    </source>
</reference>
<dbReference type="EMBL" id="QGDL01000019">
    <property type="protein sequence ID" value="PWJ21538.1"/>
    <property type="molecule type" value="Genomic_DNA"/>
</dbReference>
<name>A0A2Y9BPG1_9FIRM</name>
<keyword evidence="2" id="KW-1185">Reference proteome</keyword>
<keyword evidence="1" id="KW-0378">Hydrolase</keyword>
<protein>
    <submittedName>
        <fullName evidence="1">S-formylglutathione hydrolase FrmB</fullName>
    </submittedName>
</protein>
<evidence type="ECO:0000313" key="2">
    <source>
        <dbReference type="Proteomes" id="UP000245845"/>
    </source>
</evidence>
<proteinExistence type="predicted"/>
<dbReference type="InterPro" id="IPR050583">
    <property type="entry name" value="Mycobacterial_A85_antigen"/>
</dbReference>
<dbReference type="OrthoDB" id="9803578at2"/>
<dbReference type="RefSeq" id="WP_109733579.1">
    <property type="nucleotide sequence ID" value="NZ_BAAACK010000002.1"/>
</dbReference>
<dbReference type="InterPro" id="IPR000801">
    <property type="entry name" value="Esterase-like"/>
</dbReference>
<dbReference type="Proteomes" id="UP000245845">
    <property type="component" value="Unassembled WGS sequence"/>
</dbReference>
<dbReference type="PANTHER" id="PTHR48098:SF1">
    <property type="entry name" value="DIACYLGLYCEROL ACYLTRANSFERASE_MYCOLYLTRANSFERASE AG85A"/>
    <property type="match status" value="1"/>
</dbReference>
<gene>
    <name evidence="1" type="ORF">A8806_11928</name>
</gene>